<keyword evidence="1" id="KW-0472">Membrane</keyword>
<protein>
    <submittedName>
        <fullName evidence="2">Uncharacterized protein</fullName>
    </submittedName>
</protein>
<accession>A0A165NR00</accession>
<reference evidence="2 3" key="1">
    <citation type="journal article" date="2016" name="Mol. Biol. Evol.">
        <title>Comparative Genomics of Early-Diverging Mushroom-Forming Fungi Provides Insights into the Origins of Lignocellulose Decay Capabilities.</title>
        <authorList>
            <person name="Nagy L.G."/>
            <person name="Riley R."/>
            <person name="Tritt A."/>
            <person name="Adam C."/>
            <person name="Daum C."/>
            <person name="Floudas D."/>
            <person name="Sun H."/>
            <person name="Yadav J.S."/>
            <person name="Pangilinan J."/>
            <person name="Larsson K.H."/>
            <person name="Matsuura K."/>
            <person name="Barry K."/>
            <person name="Labutti K."/>
            <person name="Kuo R."/>
            <person name="Ohm R.A."/>
            <person name="Bhattacharya S.S."/>
            <person name="Shirouzu T."/>
            <person name="Yoshinaga Y."/>
            <person name="Martin F.M."/>
            <person name="Grigoriev I.V."/>
            <person name="Hibbett D.S."/>
        </authorList>
    </citation>
    <scope>NUCLEOTIDE SEQUENCE [LARGE SCALE GENOMIC DNA]</scope>
    <source>
        <strain evidence="2 3">L-15889</strain>
    </source>
</reference>
<dbReference type="AlphaFoldDB" id="A0A165NR00"/>
<keyword evidence="3" id="KW-1185">Reference proteome</keyword>
<evidence type="ECO:0000313" key="3">
    <source>
        <dbReference type="Proteomes" id="UP000076727"/>
    </source>
</evidence>
<name>A0A165NR00_9APHY</name>
<evidence type="ECO:0000256" key="1">
    <source>
        <dbReference type="SAM" id="Phobius"/>
    </source>
</evidence>
<keyword evidence="1" id="KW-1133">Transmembrane helix</keyword>
<gene>
    <name evidence="2" type="ORF">DAEQUDRAFT_401577</name>
</gene>
<dbReference type="Proteomes" id="UP000076727">
    <property type="component" value="Unassembled WGS sequence"/>
</dbReference>
<proteinExistence type="predicted"/>
<feature type="transmembrane region" description="Helical" evidence="1">
    <location>
        <begin position="16"/>
        <end position="37"/>
    </location>
</feature>
<keyword evidence="1" id="KW-0812">Transmembrane</keyword>
<organism evidence="2 3">
    <name type="scientific">Daedalea quercina L-15889</name>
    <dbReference type="NCBI Taxonomy" id="1314783"/>
    <lineage>
        <taxon>Eukaryota</taxon>
        <taxon>Fungi</taxon>
        <taxon>Dikarya</taxon>
        <taxon>Basidiomycota</taxon>
        <taxon>Agaricomycotina</taxon>
        <taxon>Agaricomycetes</taxon>
        <taxon>Polyporales</taxon>
        <taxon>Fomitopsis</taxon>
    </lineage>
</organism>
<dbReference type="EMBL" id="KV429078">
    <property type="protein sequence ID" value="KZT67262.1"/>
    <property type="molecule type" value="Genomic_DNA"/>
</dbReference>
<sequence length="88" mass="9878">MSRRSDPRQRARIGRLYVYLGVGVEGWSGYLASLLYINATDTSLTPVTALRIDKVEMWDAETSYITWSSPSVLLGSELSRVLNNLRAI</sequence>
<evidence type="ECO:0000313" key="2">
    <source>
        <dbReference type="EMBL" id="KZT67262.1"/>
    </source>
</evidence>